<protein>
    <submittedName>
        <fullName evidence="3">Type VI secretion system protein DotU</fullName>
    </submittedName>
</protein>
<dbReference type="InterPro" id="IPR038522">
    <property type="entry name" value="T4/T6SS_DotU_sf"/>
</dbReference>
<keyword evidence="1" id="KW-1133">Transmembrane helix</keyword>
<dbReference type="EMBL" id="MTKO01000137">
    <property type="protein sequence ID" value="RWX42970.1"/>
    <property type="molecule type" value="Genomic_DNA"/>
</dbReference>
<proteinExistence type="predicted"/>
<dbReference type="NCBIfam" id="TIGR03349">
    <property type="entry name" value="IV_VI_DotU"/>
    <property type="match status" value="1"/>
</dbReference>
<comment type="caution">
    <text evidence="3">The sequence shown here is derived from an EMBL/GenBank/DDBJ whole genome shotgun (WGS) entry which is preliminary data.</text>
</comment>
<organism evidence="3 4">
    <name type="scientific">Candidatus Electrothrix aarhusensis</name>
    <dbReference type="NCBI Taxonomy" id="1859131"/>
    <lineage>
        <taxon>Bacteria</taxon>
        <taxon>Pseudomonadati</taxon>
        <taxon>Thermodesulfobacteriota</taxon>
        <taxon>Desulfobulbia</taxon>
        <taxon>Desulfobulbales</taxon>
        <taxon>Desulfobulbaceae</taxon>
        <taxon>Candidatus Electrothrix</taxon>
    </lineage>
</organism>
<reference evidence="3 4" key="1">
    <citation type="submission" date="2017-01" db="EMBL/GenBank/DDBJ databases">
        <title>The cable genome- insights into the physiology and evolution of filamentous bacteria capable of sulfide oxidation via long distance electron transfer.</title>
        <authorList>
            <person name="Schreiber L."/>
            <person name="Bjerg J.T."/>
            <person name="Boggild A."/>
            <person name="Van De Vossenberg J."/>
            <person name="Meysman F."/>
            <person name="Nielsen L.P."/>
            <person name="Schramm A."/>
            <person name="Kjeldsen K.U."/>
        </authorList>
    </citation>
    <scope>NUCLEOTIDE SEQUENCE [LARGE SCALE GENOMIC DNA]</scope>
    <source>
        <strain evidence="3">MCF</strain>
    </source>
</reference>
<keyword evidence="1" id="KW-0472">Membrane</keyword>
<sequence length="214" mass="24545">MRLIDCFCDLLSFSLSLPDNPEQYTDARQVQEYCLGLVEEARQCGREREYDEQQFEDALFAVIIWIDEAILCSDLPFTQDWPTYQLQRLLFGINNGGDEFYNRLDAVDRQDTQLLEIFAYCLALGFHGCLYGDTAALEERRLELNSRLHGDSAPSGKLFPAGYRSGNDKYGYKPPKIYALRTAALFLLPLSVLVGIYLFFFYRLNLQMPSVLGV</sequence>
<name>A0A444IQ54_9BACT</name>
<feature type="transmembrane region" description="Helical" evidence="1">
    <location>
        <begin position="178"/>
        <end position="202"/>
    </location>
</feature>
<evidence type="ECO:0000256" key="1">
    <source>
        <dbReference type="SAM" id="Phobius"/>
    </source>
</evidence>
<keyword evidence="4" id="KW-1185">Reference proteome</keyword>
<evidence type="ECO:0000313" key="3">
    <source>
        <dbReference type="EMBL" id="RWX42970.1"/>
    </source>
</evidence>
<evidence type="ECO:0000259" key="2">
    <source>
        <dbReference type="Pfam" id="PF09850"/>
    </source>
</evidence>
<evidence type="ECO:0000313" key="4">
    <source>
        <dbReference type="Proteomes" id="UP000287853"/>
    </source>
</evidence>
<dbReference type="InterPro" id="IPR017732">
    <property type="entry name" value="T4/T6SS_DotU"/>
</dbReference>
<dbReference type="PANTHER" id="PTHR38033:SF1">
    <property type="entry name" value="DOTU FAMILY TYPE IV_VI SECRETION SYSTEM PROTEIN"/>
    <property type="match status" value="1"/>
</dbReference>
<dbReference type="Gene3D" id="1.25.40.590">
    <property type="entry name" value="Type IV / VI secretion system, DotU"/>
    <property type="match status" value="1"/>
</dbReference>
<dbReference type="PANTHER" id="PTHR38033">
    <property type="entry name" value="MEMBRANE PROTEIN-RELATED"/>
    <property type="match status" value="1"/>
</dbReference>
<keyword evidence="1" id="KW-0812">Transmembrane</keyword>
<feature type="domain" description="Type IV / VI secretion system DotU" evidence="2">
    <location>
        <begin position="3"/>
        <end position="201"/>
    </location>
</feature>
<accession>A0A444IQ54</accession>
<dbReference type="AlphaFoldDB" id="A0A444IQ54"/>
<dbReference type="Proteomes" id="UP000287853">
    <property type="component" value="Unassembled WGS sequence"/>
</dbReference>
<gene>
    <name evidence="3" type="ORF">H206_00446</name>
</gene>
<dbReference type="Pfam" id="PF09850">
    <property type="entry name" value="DotU"/>
    <property type="match status" value="1"/>
</dbReference>